<dbReference type="InParanoid" id="G9EL55"/>
<evidence type="ECO:0000313" key="1">
    <source>
        <dbReference type="EMBL" id="EHL31944.1"/>
    </source>
</evidence>
<dbReference type="eggNOG" id="COG0463">
    <property type="taxonomic scope" value="Bacteria"/>
</dbReference>
<dbReference type="Proteomes" id="UP000002770">
    <property type="component" value="Unassembled WGS sequence"/>
</dbReference>
<dbReference type="RefSeq" id="WP_006870055.1">
    <property type="nucleotide sequence ID" value="NZ_JH413808.1"/>
</dbReference>
<dbReference type="STRING" id="658187.LDG_6113"/>
<keyword evidence="2" id="KW-1185">Reference proteome</keyword>
<reference evidence="1 2" key="1">
    <citation type="journal article" date="2011" name="BMC Genomics">
        <title>Insight into cross-talk between intra-amoebal pathogens.</title>
        <authorList>
            <person name="Gimenez G."/>
            <person name="Bertelli C."/>
            <person name="Moliner C."/>
            <person name="Robert C."/>
            <person name="Raoult D."/>
            <person name="Fournier P.E."/>
            <person name="Greub G."/>
        </authorList>
    </citation>
    <scope>NUCLEOTIDE SEQUENCE [LARGE SCALE GENOMIC DNA]</scope>
    <source>
        <strain evidence="1 2">LLAP12</strain>
    </source>
</reference>
<dbReference type="InterPro" id="IPR025350">
    <property type="entry name" value="DUF4254"/>
</dbReference>
<dbReference type="AlphaFoldDB" id="G9EL55"/>
<evidence type="ECO:0008006" key="3">
    <source>
        <dbReference type="Google" id="ProtNLM"/>
    </source>
</evidence>
<gene>
    <name evidence="1" type="ORF">LDG_6113</name>
</gene>
<name>G9EL55_9GAMM</name>
<dbReference type="OrthoDB" id="9805817at2"/>
<dbReference type="HOGENOM" id="CLU_097532_1_0_6"/>
<evidence type="ECO:0000313" key="2">
    <source>
        <dbReference type="Proteomes" id="UP000002770"/>
    </source>
</evidence>
<protein>
    <recommendedName>
        <fullName evidence="3">DUF4254 domain-containing protein</fullName>
    </recommendedName>
</protein>
<organism evidence="1 2">
    <name type="scientific">Legionella drancourtii LLAP12</name>
    <dbReference type="NCBI Taxonomy" id="658187"/>
    <lineage>
        <taxon>Bacteria</taxon>
        <taxon>Pseudomonadati</taxon>
        <taxon>Pseudomonadota</taxon>
        <taxon>Gammaproteobacteria</taxon>
        <taxon>Legionellales</taxon>
        <taxon>Legionellaceae</taxon>
        <taxon>Legionella</taxon>
    </lineage>
</organism>
<sequence>MPKTIQTSVITMLHKDSIIQWKSSGVVHQYQDFYRLVEENHAFNYQLWHAEDRARRDDMGYEFVYHAKREIDQCNQSRNNRMEAMDTWLFNLLQPAEHTLCPVNSESPGMIIDRLSILSLKSYHMALQAERQDVDETHRKNCHNKLIVIQQQLGQLSHCLEQLLAEVQEKKRTFRIYHQFKMYNDPSLNPELYSGKNQDE</sequence>
<dbReference type="Pfam" id="PF14063">
    <property type="entry name" value="DUF4254"/>
    <property type="match status" value="1"/>
</dbReference>
<accession>G9EL55</accession>
<dbReference type="EMBL" id="JH413808">
    <property type="protein sequence ID" value="EHL31944.1"/>
    <property type="molecule type" value="Genomic_DNA"/>
</dbReference>
<proteinExistence type="predicted"/>